<name>A0AAD1X980_EUPCR</name>
<evidence type="ECO:0000313" key="1">
    <source>
        <dbReference type="EMBL" id="CAI2362371.1"/>
    </source>
</evidence>
<dbReference type="EMBL" id="CAMPGE010003536">
    <property type="protein sequence ID" value="CAI2362371.1"/>
    <property type="molecule type" value="Genomic_DNA"/>
</dbReference>
<comment type="caution">
    <text evidence="1">The sequence shown here is derived from an EMBL/GenBank/DDBJ whole genome shotgun (WGS) entry which is preliminary data.</text>
</comment>
<organism evidence="1 2">
    <name type="scientific">Euplotes crassus</name>
    <dbReference type="NCBI Taxonomy" id="5936"/>
    <lineage>
        <taxon>Eukaryota</taxon>
        <taxon>Sar</taxon>
        <taxon>Alveolata</taxon>
        <taxon>Ciliophora</taxon>
        <taxon>Intramacronucleata</taxon>
        <taxon>Spirotrichea</taxon>
        <taxon>Hypotrichia</taxon>
        <taxon>Euplotida</taxon>
        <taxon>Euplotidae</taxon>
        <taxon>Moneuplotes</taxon>
    </lineage>
</organism>
<keyword evidence="2" id="KW-1185">Reference proteome</keyword>
<dbReference type="Proteomes" id="UP001295684">
    <property type="component" value="Unassembled WGS sequence"/>
</dbReference>
<evidence type="ECO:0000313" key="2">
    <source>
        <dbReference type="Proteomes" id="UP001295684"/>
    </source>
</evidence>
<accession>A0AAD1X980</accession>
<protein>
    <submittedName>
        <fullName evidence="1">Uncharacterized protein</fullName>
    </submittedName>
</protein>
<dbReference type="AlphaFoldDB" id="A0AAD1X980"/>
<reference evidence="1" key="1">
    <citation type="submission" date="2023-07" db="EMBL/GenBank/DDBJ databases">
        <authorList>
            <consortium name="AG Swart"/>
            <person name="Singh M."/>
            <person name="Singh A."/>
            <person name="Seah K."/>
            <person name="Emmerich C."/>
        </authorList>
    </citation>
    <scope>NUCLEOTIDE SEQUENCE</scope>
    <source>
        <strain evidence="1">DP1</strain>
    </source>
</reference>
<gene>
    <name evidence="1" type="ORF">ECRASSUSDP1_LOCUS3693</name>
</gene>
<sequence>MTCLPNIAHLKIDTASILFFAVFLRRCPKIDPCGIKHMDCKETLPLKELKESYLKTGRSLFICGNFDFQEFAKPV</sequence>
<proteinExistence type="predicted"/>